<dbReference type="Gene3D" id="1.20.950.20">
    <property type="entry name" value="Transmembrane di-heme cytochromes, Chain C"/>
    <property type="match status" value="1"/>
</dbReference>
<dbReference type="InterPro" id="IPR016174">
    <property type="entry name" value="Di-haem_cyt_TM"/>
</dbReference>
<name>A0ABU8L4R5_9HYPH</name>
<keyword evidence="1" id="KW-1133">Transmembrane helix</keyword>
<reference evidence="2 3" key="1">
    <citation type="submission" date="2022-12" db="EMBL/GenBank/DDBJ databases">
        <authorList>
            <person name="Muema E."/>
        </authorList>
    </citation>
    <scope>NUCLEOTIDE SEQUENCE [LARGE SCALE GENOMIC DNA]</scope>
    <source>
        <strain evidence="3">1326</strain>
    </source>
</reference>
<proteinExistence type="predicted"/>
<evidence type="ECO:0000256" key="1">
    <source>
        <dbReference type="SAM" id="Phobius"/>
    </source>
</evidence>
<accession>A0ABU8L4R5</accession>
<keyword evidence="1" id="KW-0472">Membrane</keyword>
<dbReference type="EMBL" id="JAPYKS010000024">
    <property type="protein sequence ID" value="MEI9412224.1"/>
    <property type="molecule type" value="Genomic_DNA"/>
</dbReference>
<organism evidence="2 3">
    <name type="scientific">Mesorhizobium salmacidum</name>
    <dbReference type="NCBI Taxonomy" id="3015171"/>
    <lineage>
        <taxon>Bacteria</taxon>
        <taxon>Pseudomonadati</taxon>
        <taxon>Pseudomonadota</taxon>
        <taxon>Alphaproteobacteria</taxon>
        <taxon>Hyphomicrobiales</taxon>
        <taxon>Phyllobacteriaceae</taxon>
        <taxon>Mesorhizobium</taxon>
    </lineage>
</organism>
<protein>
    <submittedName>
        <fullName evidence="2">Uncharacterized protein</fullName>
    </submittedName>
</protein>
<feature type="transmembrane region" description="Helical" evidence="1">
    <location>
        <begin position="104"/>
        <end position="125"/>
    </location>
</feature>
<evidence type="ECO:0000313" key="3">
    <source>
        <dbReference type="Proteomes" id="UP001387293"/>
    </source>
</evidence>
<gene>
    <name evidence="2" type="ORF">O7A60_26210</name>
</gene>
<comment type="caution">
    <text evidence="2">The sequence shown here is derived from an EMBL/GenBank/DDBJ whole genome shotgun (WGS) entry which is preliminary data.</text>
</comment>
<evidence type="ECO:0000313" key="2">
    <source>
        <dbReference type="EMBL" id="MEI9412224.1"/>
    </source>
</evidence>
<keyword evidence="1" id="KW-0812">Transmembrane</keyword>
<dbReference type="Proteomes" id="UP001387293">
    <property type="component" value="Unassembled WGS sequence"/>
</dbReference>
<keyword evidence="3" id="KW-1185">Reference proteome</keyword>
<feature type="transmembrane region" description="Helical" evidence="1">
    <location>
        <begin position="58"/>
        <end position="79"/>
    </location>
</feature>
<dbReference type="RefSeq" id="WP_337108644.1">
    <property type="nucleotide sequence ID" value="NZ_JAPYKS010000024.1"/>
</dbReference>
<sequence>MNSPATVFALVASRLLAGIVGSRYTRFAQFVRGPSAVTSYLGDIAAHREKGYLGHNPAGAAMVLALLVTICGIALTGWLQTTDAFWASAGCRHSISCLATRSSFWLACTLPGCFLPVCVITKTSFARWSRVRSGRPNQATT</sequence>
<dbReference type="SUPFAM" id="SSF81342">
    <property type="entry name" value="Transmembrane di-heme cytochromes"/>
    <property type="match status" value="1"/>
</dbReference>